<gene>
    <name evidence="1" type="ORF">HQR01_13380</name>
</gene>
<accession>A0A7D3XX54</accession>
<organism evidence="1 2">
    <name type="scientific">Erythrobacter mangrovi</name>
    <dbReference type="NCBI Taxonomy" id="2739433"/>
    <lineage>
        <taxon>Bacteria</taxon>
        <taxon>Pseudomonadati</taxon>
        <taxon>Pseudomonadota</taxon>
        <taxon>Alphaproteobacteria</taxon>
        <taxon>Sphingomonadales</taxon>
        <taxon>Erythrobacteraceae</taxon>
        <taxon>Erythrobacter/Porphyrobacter group</taxon>
        <taxon>Erythrobacter</taxon>
    </lineage>
</organism>
<dbReference type="EMBL" id="CP053921">
    <property type="protein sequence ID" value="QKG72276.1"/>
    <property type="molecule type" value="Genomic_DNA"/>
</dbReference>
<keyword evidence="2" id="KW-1185">Reference proteome</keyword>
<dbReference type="AlphaFoldDB" id="A0A7D3XX54"/>
<proteinExistence type="predicted"/>
<evidence type="ECO:0000313" key="1">
    <source>
        <dbReference type="EMBL" id="QKG72276.1"/>
    </source>
</evidence>
<protein>
    <submittedName>
        <fullName evidence="1">DUF2188 domain-containing protein</fullName>
    </submittedName>
</protein>
<reference evidence="1 2" key="1">
    <citation type="submission" date="2020-05" db="EMBL/GenBank/DDBJ databases">
        <title>Erythrobacter mangrovi sp. nov., isolated from rhizosphere soil of mangrove plant (Kandelia candel).</title>
        <authorList>
            <person name="Ye Y.H."/>
        </authorList>
    </citation>
    <scope>NUCLEOTIDE SEQUENCE [LARGE SCALE GENOMIC DNA]</scope>
    <source>
        <strain evidence="1 2">EB310</strain>
    </source>
</reference>
<evidence type="ECO:0000313" key="2">
    <source>
        <dbReference type="Proteomes" id="UP000504693"/>
    </source>
</evidence>
<dbReference type="InterPro" id="IPR018691">
    <property type="entry name" value="DUF2188"/>
</dbReference>
<dbReference type="Pfam" id="PF09954">
    <property type="entry name" value="DUF2188"/>
    <property type="match status" value="1"/>
</dbReference>
<dbReference type="KEGG" id="emv:HQR01_13380"/>
<sequence length="84" mass="9435">MNILSQNRNRLRTVHVTWHAHPGEWQVKEGGSSTVLTRSSTKPPAIAYGRSYARSIKGELFIHNMDGTIAERESYGNDPFPPRG</sequence>
<dbReference type="RefSeq" id="WP_173215386.1">
    <property type="nucleotide sequence ID" value="NZ_CP053921.1"/>
</dbReference>
<dbReference type="Proteomes" id="UP000504693">
    <property type="component" value="Chromosome"/>
</dbReference>
<name>A0A7D3XX54_9SPHN</name>